<dbReference type="Pfam" id="PF07980">
    <property type="entry name" value="SusD_RagB"/>
    <property type="match status" value="1"/>
</dbReference>
<dbReference type="PROSITE" id="PS51257">
    <property type="entry name" value="PROKAR_LIPOPROTEIN"/>
    <property type="match status" value="1"/>
</dbReference>
<dbReference type="InterPro" id="IPR011990">
    <property type="entry name" value="TPR-like_helical_dom_sf"/>
</dbReference>
<protein>
    <submittedName>
        <fullName evidence="8">RagB/SusD family nutrient uptake outer membrane protein</fullName>
    </submittedName>
</protein>
<dbReference type="EMBL" id="JACOOH010000004">
    <property type="protein sequence ID" value="MBC5621336.1"/>
    <property type="molecule type" value="Genomic_DNA"/>
</dbReference>
<dbReference type="InterPro" id="IPR012944">
    <property type="entry name" value="SusD_RagB_dom"/>
</dbReference>
<comment type="caution">
    <text evidence="8">The sequence shown here is derived from an EMBL/GenBank/DDBJ whole genome shotgun (WGS) entry which is preliminary data.</text>
</comment>
<dbReference type="Pfam" id="PF14322">
    <property type="entry name" value="SusD-like_3"/>
    <property type="match status" value="1"/>
</dbReference>
<keyword evidence="4" id="KW-0472">Membrane</keyword>
<dbReference type="Proteomes" id="UP000646484">
    <property type="component" value="Unassembled WGS sequence"/>
</dbReference>
<dbReference type="SUPFAM" id="SSF48452">
    <property type="entry name" value="TPR-like"/>
    <property type="match status" value="1"/>
</dbReference>
<evidence type="ECO:0000259" key="6">
    <source>
        <dbReference type="Pfam" id="PF07980"/>
    </source>
</evidence>
<reference evidence="8 9" key="1">
    <citation type="submission" date="2020-08" db="EMBL/GenBank/DDBJ databases">
        <title>Genome public.</title>
        <authorList>
            <person name="Liu C."/>
            <person name="Sun Q."/>
        </authorList>
    </citation>
    <scope>NUCLEOTIDE SEQUENCE [LARGE SCALE GENOMIC DNA]</scope>
    <source>
        <strain evidence="8 9">NSJ-56</strain>
    </source>
</reference>
<dbReference type="RefSeq" id="WP_186975892.1">
    <property type="nucleotide sequence ID" value="NZ_JACOOH010000004.1"/>
</dbReference>
<evidence type="ECO:0000256" key="1">
    <source>
        <dbReference type="ARBA" id="ARBA00004442"/>
    </source>
</evidence>
<evidence type="ECO:0000256" key="5">
    <source>
        <dbReference type="ARBA" id="ARBA00023237"/>
    </source>
</evidence>
<evidence type="ECO:0000313" key="8">
    <source>
        <dbReference type="EMBL" id="MBC5621336.1"/>
    </source>
</evidence>
<dbReference type="InterPro" id="IPR033985">
    <property type="entry name" value="SusD-like_N"/>
</dbReference>
<sequence>MRKLSYIIGLGILFGCWACNDILDMDPENSVTFSNAMQTEREIEVGLGTIEKKIRDYSQDNQRIKPARAGRFASNIWGNSEQTLDQPYTYALCDWGNIYQIIASANIVLPYIDQVKMTRERRNFYKGQVYFFKAFCYYELIRRWGDCPYIGTQVELEPIAKSPWTTIADSAIYMAQMAADLLPELSQATKCDGGGISYKSTPVRGAANTLLAHLCAWKAGCKYLASRDENDYDEDELWQRAETACTDVIWSEEYELAATPEEVCTRVLVDGGKEAIFVSVFRNFWNEVGSNPFNVYATIYTTYPVKPMVGPGENRGWDAVSYQDVKAMYPGKDQRRNAYFYKPDSMNVQVVSEGGTPLYRDAFLYKWRKCVLETAGNDKGKFITFDQNMIWWRLADVILLRAECRCHLGNKKGAIDDLNTVRRRAGAADYKNTEYNGDLQRAIFKEREKELLLEGERYFDIMRNNYRKLDLRGNFITLDDQDFVDGAFWNAVGSAAFVRNTLMRQNTFWLKKM</sequence>
<proteinExistence type="inferred from homology"/>
<evidence type="ECO:0000259" key="7">
    <source>
        <dbReference type="Pfam" id="PF14322"/>
    </source>
</evidence>
<dbReference type="Gene3D" id="1.25.40.390">
    <property type="match status" value="1"/>
</dbReference>
<evidence type="ECO:0000313" key="9">
    <source>
        <dbReference type="Proteomes" id="UP000646484"/>
    </source>
</evidence>
<comment type="similarity">
    <text evidence="2">Belongs to the SusD family.</text>
</comment>
<feature type="domain" description="SusD-like N-terminal" evidence="7">
    <location>
        <begin position="56"/>
        <end position="187"/>
    </location>
</feature>
<accession>A0ABR7D076</accession>
<name>A0ABR7D076_9BACT</name>
<keyword evidence="5" id="KW-0998">Cell outer membrane</keyword>
<feature type="domain" description="RagB/SusD" evidence="6">
    <location>
        <begin position="284"/>
        <end position="475"/>
    </location>
</feature>
<evidence type="ECO:0000256" key="3">
    <source>
        <dbReference type="ARBA" id="ARBA00022729"/>
    </source>
</evidence>
<organism evidence="8 9">
    <name type="scientific">Butyricimonas hominis</name>
    <dbReference type="NCBI Taxonomy" id="2763032"/>
    <lineage>
        <taxon>Bacteria</taxon>
        <taxon>Pseudomonadati</taxon>
        <taxon>Bacteroidota</taxon>
        <taxon>Bacteroidia</taxon>
        <taxon>Bacteroidales</taxon>
        <taxon>Odoribacteraceae</taxon>
        <taxon>Butyricimonas</taxon>
    </lineage>
</organism>
<evidence type="ECO:0000256" key="4">
    <source>
        <dbReference type="ARBA" id="ARBA00023136"/>
    </source>
</evidence>
<comment type="subcellular location">
    <subcellularLocation>
        <location evidence="1">Cell outer membrane</location>
    </subcellularLocation>
</comment>
<keyword evidence="9" id="KW-1185">Reference proteome</keyword>
<gene>
    <name evidence="8" type="ORF">H8S64_09520</name>
</gene>
<evidence type="ECO:0000256" key="2">
    <source>
        <dbReference type="ARBA" id="ARBA00006275"/>
    </source>
</evidence>
<keyword evidence="3" id="KW-0732">Signal</keyword>